<dbReference type="Proteomes" id="UP000619265">
    <property type="component" value="Unassembled WGS sequence"/>
</dbReference>
<reference evidence="2" key="1">
    <citation type="submission" date="2015-10" db="EMBL/GenBank/DDBJ databases">
        <authorList>
            <person name="Martinez-Garcia P.J."/>
            <person name="Crepeau M.W."/>
            <person name="Puiu D."/>
            <person name="Gonzalez-Ibeas D."/>
            <person name="Whalen J."/>
            <person name="Stevens K."/>
            <person name="Paul R."/>
            <person name="Butterfield T."/>
            <person name="Britton M."/>
            <person name="Reagan R."/>
            <person name="Chakraborty S."/>
            <person name="Walawage S.L."/>
            <person name="Vasquez-Gross H.A."/>
            <person name="Cardeno C."/>
            <person name="Famula R."/>
            <person name="Pratt K."/>
            <person name="Kuruganti S."/>
            <person name="Aradhya M.K."/>
            <person name="Leslie C.A."/>
            <person name="Dandekar A.M."/>
            <person name="Salzberg S.L."/>
            <person name="Wegrzyn J.L."/>
            <person name="Langley C.H."/>
            <person name="Neale D.B."/>
        </authorList>
    </citation>
    <scope>NUCLEOTIDE SEQUENCE</scope>
    <source>
        <tissue evidence="2">Leaves</tissue>
    </source>
</reference>
<organism evidence="2 3">
    <name type="scientific">Juglans regia</name>
    <name type="common">English walnut</name>
    <dbReference type="NCBI Taxonomy" id="51240"/>
    <lineage>
        <taxon>Eukaryota</taxon>
        <taxon>Viridiplantae</taxon>
        <taxon>Streptophyta</taxon>
        <taxon>Embryophyta</taxon>
        <taxon>Tracheophyta</taxon>
        <taxon>Spermatophyta</taxon>
        <taxon>Magnoliopsida</taxon>
        <taxon>eudicotyledons</taxon>
        <taxon>Gunneridae</taxon>
        <taxon>Pentapetalae</taxon>
        <taxon>rosids</taxon>
        <taxon>fabids</taxon>
        <taxon>Fagales</taxon>
        <taxon>Juglandaceae</taxon>
        <taxon>Juglans</taxon>
    </lineage>
</organism>
<evidence type="ECO:0000256" key="1">
    <source>
        <dbReference type="SAM" id="MobiDB-lite"/>
    </source>
</evidence>
<dbReference type="AlphaFoldDB" id="A0A833X8X2"/>
<dbReference type="Gramene" id="Jr12_11100_p3">
    <property type="protein sequence ID" value="cds.Jr12_11100_p3"/>
    <property type="gene ID" value="Jr12_11100"/>
</dbReference>
<evidence type="ECO:0000313" key="2">
    <source>
        <dbReference type="EMBL" id="KAF5452335.1"/>
    </source>
</evidence>
<gene>
    <name evidence="2" type="ORF">F2P56_027343</name>
</gene>
<comment type="caution">
    <text evidence="2">The sequence shown here is derived from an EMBL/GenBank/DDBJ whole genome shotgun (WGS) entry which is preliminary data.</text>
</comment>
<feature type="compositionally biased region" description="Acidic residues" evidence="1">
    <location>
        <begin position="59"/>
        <end position="70"/>
    </location>
</feature>
<protein>
    <submittedName>
        <fullName evidence="2">Uncharacterized protein</fullName>
    </submittedName>
</protein>
<feature type="region of interest" description="Disordered" evidence="1">
    <location>
        <begin position="18"/>
        <end position="100"/>
    </location>
</feature>
<accession>A0A833X8X2</accession>
<name>A0A833X8X2_JUGRE</name>
<evidence type="ECO:0000313" key="3">
    <source>
        <dbReference type="Proteomes" id="UP000619265"/>
    </source>
</evidence>
<dbReference type="EMBL" id="LIHL02000012">
    <property type="protein sequence ID" value="KAF5452335.1"/>
    <property type="molecule type" value="Genomic_DNA"/>
</dbReference>
<proteinExistence type="predicted"/>
<reference evidence="2" key="2">
    <citation type="submission" date="2020-03" db="EMBL/GenBank/DDBJ databases">
        <title>Walnut 2.0.</title>
        <authorList>
            <person name="Marrano A."/>
            <person name="Britton M."/>
            <person name="Zimin A.V."/>
            <person name="Zaini P.A."/>
            <person name="Workman R."/>
            <person name="Puiu D."/>
            <person name="Bianco L."/>
            <person name="Allen B.J."/>
            <person name="Troggio M."/>
            <person name="Leslie C.A."/>
            <person name="Timp W."/>
            <person name="Dendekar A."/>
            <person name="Salzberg S.L."/>
            <person name="Neale D.B."/>
        </authorList>
    </citation>
    <scope>NUCLEOTIDE SEQUENCE</scope>
    <source>
        <tissue evidence="2">Leaves</tissue>
    </source>
</reference>
<feature type="compositionally biased region" description="Basic and acidic residues" evidence="1">
    <location>
        <begin position="18"/>
        <end position="29"/>
    </location>
</feature>
<sequence>MLFTGVVTAAEDRYAIVQEKQDDDKNESHPHRRPTNPVDGIGLAGRENARDEGAALGGEELDGEEEEDGEEQKSNRAQQLGNGLGDGLALVANKGRHHKH</sequence>